<keyword evidence="1" id="KW-0732">Signal</keyword>
<gene>
    <name evidence="3" type="primary">LOC111102200</name>
</gene>
<evidence type="ECO:0000256" key="1">
    <source>
        <dbReference type="SAM" id="SignalP"/>
    </source>
</evidence>
<accession>A0A8B8AJ28</accession>
<feature type="chain" id="PRO_5034991995" evidence="1">
    <location>
        <begin position="22"/>
        <end position="134"/>
    </location>
</feature>
<feature type="signal peptide" evidence="1">
    <location>
        <begin position="1"/>
        <end position="21"/>
    </location>
</feature>
<evidence type="ECO:0000313" key="3">
    <source>
        <dbReference type="RefSeq" id="XP_022290563.1"/>
    </source>
</evidence>
<dbReference type="RefSeq" id="XP_022290563.1">
    <property type="nucleotide sequence ID" value="XM_022434855.1"/>
</dbReference>
<dbReference type="KEGG" id="cvn:111102200"/>
<dbReference type="GeneID" id="111102200"/>
<keyword evidence="2" id="KW-1185">Reference proteome</keyword>
<evidence type="ECO:0000313" key="2">
    <source>
        <dbReference type="Proteomes" id="UP000694844"/>
    </source>
</evidence>
<organism evidence="2 3">
    <name type="scientific">Crassostrea virginica</name>
    <name type="common">Eastern oyster</name>
    <dbReference type="NCBI Taxonomy" id="6565"/>
    <lineage>
        <taxon>Eukaryota</taxon>
        <taxon>Metazoa</taxon>
        <taxon>Spiralia</taxon>
        <taxon>Lophotrochozoa</taxon>
        <taxon>Mollusca</taxon>
        <taxon>Bivalvia</taxon>
        <taxon>Autobranchia</taxon>
        <taxon>Pteriomorphia</taxon>
        <taxon>Ostreida</taxon>
        <taxon>Ostreoidea</taxon>
        <taxon>Ostreidae</taxon>
        <taxon>Crassostrea</taxon>
    </lineage>
</organism>
<name>A0A8B8AJ28_CRAVI</name>
<protein>
    <submittedName>
        <fullName evidence="3">Uncharacterized protein LOC111102200</fullName>
    </submittedName>
</protein>
<dbReference type="AlphaFoldDB" id="A0A8B8AJ28"/>
<dbReference type="OrthoDB" id="6053162at2759"/>
<dbReference type="Proteomes" id="UP000694844">
    <property type="component" value="Chromosome 1"/>
</dbReference>
<sequence>MQVTTIENVILAFVLFTLTGAQQWQRRRFCELKPFARRCMGIAAKRDVSSNMKPEFGRQQRLLEIENMLENERMIERTESPERLFPTTLKDDFPLNILKQILNNRRQFAFKQQDEVSISLDNVSETVSGFPNGF</sequence>
<proteinExistence type="predicted"/>
<reference evidence="3" key="2">
    <citation type="submission" date="2025-08" db="UniProtKB">
        <authorList>
            <consortium name="RefSeq"/>
        </authorList>
    </citation>
    <scope>IDENTIFICATION</scope>
    <source>
        <tissue evidence="3">Whole sample</tissue>
    </source>
</reference>
<reference evidence="2" key="1">
    <citation type="submission" date="2024-06" db="UniProtKB">
        <authorList>
            <consortium name="RefSeq"/>
        </authorList>
    </citation>
    <scope>NUCLEOTIDE SEQUENCE [LARGE SCALE GENOMIC DNA]</scope>
</reference>